<feature type="region of interest" description="Disordered" evidence="1">
    <location>
        <begin position="469"/>
        <end position="495"/>
    </location>
</feature>
<proteinExistence type="predicted"/>
<organism evidence="3 4">
    <name type="scientific">Mycena chlorophos</name>
    <name type="common">Agaric fungus</name>
    <name type="synonym">Agaricus chlorophos</name>
    <dbReference type="NCBI Taxonomy" id="658473"/>
    <lineage>
        <taxon>Eukaryota</taxon>
        <taxon>Fungi</taxon>
        <taxon>Dikarya</taxon>
        <taxon>Basidiomycota</taxon>
        <taxon>Agaricomycotina</taxon>
        <taxon>Agaricomycetes</taxon>
        <taxon>Agaricomycetidae</taxon>
        <taxon>Agaricales</taxon>
        <taxon>Marasmiineae</taxon>
        <taxon>Mycenaceae</taxon>
        <taxon>Mycena</taxon>
    </lineage>
</organism>
<feature type="compositionally biased region" description="Basic residues" evidence="1">
    <location>
        <begin position="480"/>
        <end position="490"/>
    </location>
</feature>
<comment type="caution">
    <text evidence="3">The sequence shown here is derived from an EMBL/GenBank/DDBJ whole genome shotgun (WGS) entry which is preliminary data.</text>
</comment>
<evidence type="ECO:0000259" key="2">
    <source>
        <dbReference type="Pfam" id="PF14474"/>
    </source>
</evidence>
<evidence type="ECO:0000313" key="4">
    <source>
        <dbReference type="Proteomes" id="UP000613580"/>
    </source>
</evidence>
<feature type="region of interest" description="Disordered" evidence="1">
    <location>
        <begin position="1"/>
        <end position="61"/>
    </location>
</feature>
<dbReference type="Pfam" id="PF14474">
    <property type="entry name" value="RTC4"/>
    <property type="match status" value="1"/>
</dbReference>
<dbReference type="EMBL" id="JACAZE010000008">
    <property type="protein sequence ID" value="KAF7308138.1"/>
    <property type="molecule type" value="Genomic_DNA"/>
</dbReference>
<feature type="compositionally biased region" description="Acidic residues" evidence="1">
    <location>
        <begin position="170"/>
        <end position="195"/>
    </location>
</feature>
<feature type="compositionally biased region" description="Basic and acidic residues" evidence="1">
    <location>
        <begin position="227"/>
        <end position="240"/>
    </location>
</feature>
<protein>
    <submittedName>
        <fullName evidence="3">RTC4 domain-containing protein</fullName>
    </submittedName>
</protein>
<feature type="compositionally biased region" description="Basic and acidic residues" evidence="1">
    <location>
        <begin position="15"/>
        <end position="29"/>
    </location>
</feature>
<dbReference type="InterPro" id="IPR028094">
    <property type="entry name" value="RTC4_C"/>
</dbReference>
<evidence type="ECO:0000313" key="3">
    <source>
        <dbReference type="EMBL" id="KAF7308138.1"/>
    </source>
</evidence>
<feature type="compositionally biased region" description="Basic and acidic residues" evidence="1">
    <location>
        <begin position="206"/>
        <end position="217"/>
    </location>
</feature>
<gene>
    <name evidence="3" type="ORF">HMN09_00661400</name>
</gene>
<feature type="region of interest" description="Disordered" evidence="1">
    <location>
        <begin position="148"/>
        <end position="289"/>
    </location>
</feature>
<dbReference type="OrthoDB" id="2755069at2759"/>
<keyword evidence="4" id="KW-1185">Reference proteome</keyword>
<name>A0A8H6SZG1_MYCCL</name>
<accession>A0A8H6SZG1</accession>
<evidence type="ECO:0000256" key="1">
    <source>
        <dbReference type="SAM" id="MobiDB-lite"/>
    </source>
</evidence>
<feature type="domain" description="Restriction of telomere capping protein 4 C-terminal" evidence="2">
    <location>
        <begin position="365"/>
        <end position="464"/>
    </location>
</feature>
<dbReference type="Proteomes" id="UP000613580">
    <property type="component" value="Unassembled WGS sequence"/>
</dbReference>
<sequence length="527" mass="58463">MARDGKSAKQLAMEQKLKGDLKMGKSEMKRVRKTAKAARADFTTDGKEEVPKGQSGRSSGGYQLQTRLGLAGEDAFYHKLKNATLYIAGQHLPLSRSYSKLDPNVLATTCKLIRNLIPFFQDLKGIWAIQDFIKQRCQNNRSGLNKTLRSLGVEPKGAQKAKETGNASGDGDDSGSDNSDDDEELTEEEDSELEEAPPPPSKKQKTGKENRPIEKPKKSAAKTASGKKKESTSKKSTKEKSTKRKRDAPEDEDDTPLPSKAKSGKKPSRPAVVEPNAADDAATATERERGRAAGWQLLGQHNMSDLEDRVAKFDKSCMRMITDPNSLKTLPMWLNFVAVVGAQNIFKFGRNYDGEERNEPPELTKLAQCGYYGRVGGDIIQLELMERYGYNVDDRRISDTILALKEESWGNGPKTFTFPTAAFMRYILTPMVAVLLIRQDLKVSKFTDAYDILGDSNEFGRLFNSKQSRKIEKEIESPPPKRKSGSSKKKPATDLGVTELTAADFAEAPRKSKREVRVYCCTDVSLA</sequence>
<dbReference type="AlphaFoldDB" id="A0A8H6SZG1"/>
<feature type="compositionally biased region" description="Basic and acidic residues" evidence="1">
    <location>
        <begin position="38"/>
        <end position="51"/>
    </location>
</feature>
<reference evidence="3" key="1">
    <citation type="submission" date="2020-05" db="EMBL/GenBank/DDBJ databases">
        <title>Mycena genomes resolve the evolution of fungal bioluminescence.</title>
        <authorList>
            <person name="Tsai I.J."/>
        </authorList>
    </citation>
    <scope>NUCLEOTIDE SEQUENCE</scope>
    <source>
        <strain evidence="3">110903Hualien_Pintung</strain>
    </source>
</reference>